<keyword evidence="4" id="KW-0223">Dioxygenase</keyword>
<dbReference type="InParanoid" id="D2VJ99"/>
<dbReference type="GO" id="GO:0016705">
    <property type="term" value="F:oxidoreductase activity, acting on paired donors, with incorporation or reduction of molecular oxygen"/>
    <property type="evidence" value="ECO:0007669"/>
    <property type="project" value="InterPro"/>
</dbReference>
<evidence type="ECO:0000256" key="2">
    <source>
        <dbReference type="ARBA" id="ARBA00022574"/>
    </source>
</evidence>
<feature type="domain" description="Prolyl 4-hydroxylase alpha subunit" evidence="7">
    <location>
        <begin position="26"/>
        <end position="208"/>
    </location>
</feature>
<dbReference type="GeneID" id="8853218"/>
<dbReference type="GO" id="GO:1990234">
    <property type="term" value="C:transferase complex"/>
    <property type="evidence" value="ECO:0007669"/>
    <property type="project" value="UniProtKB-ARBA"/>
</dbReference>
<dbReference type="InterPro" id="IPR036322">
    <property type="entry name" value="WD40_repeat_dom_sf"/>
</dbReference>
<name>D2VJ99_NAEGR</name>
<feature type="repeat" description="WD" evidence="6">
    <location>
        <begin position="276"/>
        <end position="316"/>
    </location>
</feature>
<dbReference type="InterPro" id="IPR006620">
    <property type="entry name" value="Pro_4_hyd_alph"/>
</dbReference>
<dbReference type="InterPro" id="IPR001680">
    <property type="entry name" value="WD40_rpt"/>
</dbReference>
<dbReference type="OrthoDB" id="69177at2759"/>
<dbReference type="SUPFAM" id="SSF51197">
    <property type="entry name" value="Clavaminate synthase-like"/>
    <property type="match status" value="1"/>
</dbReference>
<evidence type="ECO:0000313" key="8">
    <source>
        <dbReference type="EMBL" id="EFC43157.1"/>
    </source>
</evidence>
<keyword evidence="2 6" id="KW-0853">WD repeat</keyword>
<dbReference type="InterPro" id="IPR019775">
    <property type="entry name" value="WD40_repeat_CS"/>
</dbReference>
<dbReference type="PANTHER" id="PTHR22847">
    <property type="entry name" value="WD40 REPEAT PROTEIN"/>
    <property type="match status" value="1"/>
</dbReference>
<dbReference type="SMART" id="SM00702">
    <property type="entry name" value="P4Hc"/>
    <property type="match status" value="1"/>
</dbReference>
<proteinExistence type="predicted"/>
<dbReference type="Proteomes" id="UP000006671">
    <property type="component" value="Unassembled WGS sequence"/>
</dbReference>
<comment type="cofactor">
    <cofactor evidence="1">
        <name>L-ascorbate</name>
        <dbReference type="ChEBI" id="CHEBI:38290"/>
    </cofactor>
</comment>
<protein>
    <submittedName>
        <fullName evidence="8">Predicted protein</fullName>
    </submittedName>
</protein>
<dbReference type="EMBL" id="GG738875">
    <property type="protein sequence ID" value="EFC43157.1"/>
    <property type="molecule type" value="Genomic_DNA"/>
</dbReference>
<dbReference type="Gene3D" id="2.60.120.620">
    <property type="entry name" value="q2cbj1_9rhob like domain"/>
    <property type="match status" value="1"/>
</dbReference>
<dbReference type="SUPFAM" id="SSF50978">
    <property type="entry name" value="WD40 repeat-like"/>
    <property type="match status" value="1"/>
</dbReference>
<dbReference type="Pfam" id="PF00400">
    <property type="entry name" value="WD40"/>
    <property type="match status" value="5"/>
</dbReference>
<dbReference type="Gene3D" id="2.130.10.10">
    <property type="entry name" value="YVTN repeat-like/Quinoprotein amine dehydrogenase"/>
    <property type="match status" value="2"/>
</dbReference>
<accession>D2VJ99</accession>
<organism evidence="9">
    <name type="scientific">Naegleria gruberi</name>
    <name type="common">Amoeba</name>
    <dbReference type="NCBI Taxonomy" id="5762"/>
    <lineage>
        <taxon>Eukaryota</taxon>
        <taxon>Discoba</taxon>
        <taxon>Heterolobosea</taxon>
        <taxon>Tetramitia</taxon>
        <taxon>Eutetramitia</taxon>
        <taxon>Vahlkampfiidae</taxon>
        <taxon>Naegleria</taxon>
    </lineage>
</organism>
<dbReference type="PRINTS" id="PR00320">
    <property type="entry name" value="GPROTEINBRPT"/>
</dbReference>
<feature type="repeat" description="WD" evidence="6">
    <location>
        <begin position="459"/>
        <end position="492"/>
    </location>
</feature>
<dbReference type="GO" id="GO:0051213">
    <property type="term" value="F:dioxygenase activity"/>
    <property type="evidence" value="ECO:0007669"/>
    <property type="project" value="UniProtKB-KW"/>
</dbReference>
<dbReference type="PANTHER" id="PTHR22847:SF637">
    <property type="entry name" value="WD REPEAT DOMAIN 5B"/>
    <property type="match status" value="1"/>
</dbReference>
<dbReference type="KEGG" id="ngr:NAEGRDRAFT_50003"/>
<evidence type="ECO:0000256" key="5">
    <source>
        <dbReference type="ARBA" id="ARBA00023002"/>
    </source>
</evidence>
<dbReference type="PROSITE" id="PS50082">
    <property type="entry name" value="WD_REPEATS_2"/>
    <property type="match status" value="3"/>
</dbReference>
<dbReference type="SMART" id="SM00320">
    <property type="entry name" value="WD40"/>
    <property type="match status" value="5"/>
</dbReference>
<dbReference type="InterPro" id="IPR044862">
    <property type="entry name" value="Pro_4_hyd_alph_FE2OG_OXY"/>
</dbReference>
<evidence type="ECO:0000313" key="9">
    <source>
        <dbReference type="Proteomes" id="UP000006671"/>
    </source>
</evidence>
<evidence type="ECO:0000259" key="7">
    <source>
        <dbReference type="SMART" id="SM00702"/>
    </source>
</evidence>
<dbReference type="AlphaFoldDB" id="D2VJ99"/>
<evidence type="ECO:0000256" key="6">
    <source>
        <dbReference type="PROSITE-ProRule" id="PRU00221"/>
    </source>
</evidence>
<dbReference type="GO" id="GO:0005506">
    <property type="term" value="F:iron ion binding"/>
    <property type="evidence" value="ECO:0007669"/>
    <property type="project" value="InterPro"/>
</dbReference>
<dbReference type="InterPro" id="IPR020472">
    <property type="entry name" value="WD40_PAC1"/>
</dbReference>
<reference evidence="8 9" key="1">
    <citation type="journal article" date="2010" name="Cell">
        <title>The genome of Naegleria gruberi illuminates early eukaryotic versatility.</title>
        <authorList>
            <person name="Fritz-Laylin L.K."/>
            <person name="Prochnik S.E."/>
            <person name="Ginger M.L."/>
            <person name="Dacks J.B."/>
            <person name="Carpenter M.L."/>
            <person name="Field M.C."/>
            <person name="Kuo A."/>
            <person name="Paredez A."/>
            <person name="Chapman J."/>
            <person name="Pham J."/>
            <person name="Shu S."/>
            <person name="Neupane R."/>
            <person name="Cipriano M."/>
            <person name="Mancuso J."/>
            <person name="Tu H."/>
            <person name="Salamov A."/>
            <person name="Lindquist E."/>
            <person name="Shapiro H."/>
            <person name="Lucas S."/>
            <person name="Grigoriev I.V."/>
            <person name="Cande W.Z."/>
            <person name="Fulton C."/>
            <person name="Rokhsar D.S."/>
            <person name="Dawson S.C."/>
        </authorList>
    </citation>
    <scope>NUCLEOTIDE SEQUENCE [LARGE SCALE GENOMIC DNA]</scope>
    <source>
        <strain evidence="8 9">NEG-M</strain>
    </source>
</reference>
<dbReference type="eggNOG" id="KOG0274">
    <property type="taxonomic scope" value="Eukaryota"/>
</dbReference>
<dbReference type="PROSITE" id="PS50294">
    <property type="entry name" value="WD_REPEATS_REGION"/>
    <property type="match status" value="2"/>
</dbReference>
<dbReference type="VEuPathDB" id="AmoebaDB:NAEGRDRAFT_50003"/>
<dbReference type="STRING" id="5762.D2VJ99"/>
<dbReference type="RefSeq" id="XP_002675901.1">
    <property type="nucleotide sequence ID" value="XM_002675855.1"/>
</dbReference>
<gene>
    <name evidence="8" type="ORF">NAEGRDRAFT_50003</name>
</gene>
<dbReference type="Pfam" id="PF13640">
    <property type="entry name" value="2OG-FeII_Oxy_3"/>
    <property type="match status" value="1"/>
</dbReference>
<dbReference type="PROSITE" id="PS00678">
    <property type="entry name" value="WD_REPEATS_1"/>
    <property type="match status" value="2"/>
</dbReference>
<keyword evidence="9" id="KW-1185">Reference proteome</keyword>
<dbReference type="InterPro" id="IPR015943">
    <property type="entry name" value="WD40/YVTN_repeat-like_dom_sf"/>
</dbReference>
<evidence type="ECO:0000256" key="4">
    <source>
        <dbReference type="ARBA" id="ARBA00022964"/>
    </source>
</evidence>
<sequence>MISTKSESSHLQDITIEQPLKNKTNLPCYIIKNFLTPKECSEFIEKAVKIGFDLASHDYPPSYRNNERIIMDDEELAEKMTKKLKPMLDSLNLVEFEKDGLECELKSVNSRFRLCRYQEGQEFRIHQDGVHYKSKFVKSILTFMIYLNEEFDNGHTIFFKSGPSSNPPEEMGKYKPQCGDLIVFDHELWHSGEIVNNGIKYVMRSDIIYDTIPISFGNNSIGTMESLENSNNWNNSHNGYVWKLIKVGKDDSLIASGGRDTTINIFNESLQIQFKLEGHQKSVLGLSKMANNQMVSISRDRSIKIWDLETRECIFTKEQAHNHTGLCVEADPFDSSIIASGSADCIIKLWKFVDGKLELSKQFNGHNGWIWSLKWITIEGERMLLSASEDGSIRVWNSETGSCHIIDQLQNPLRCLTTFNYPNSQMDTIICLGDNEGNLYLYYVKGGFSNFSTKRTEFKNLHRASIRTVKFISSHMIVTGSEDYSVMLWKLKHELSSIPQLHHVYTFNHNNFVTDCLSQFHNEQQAQEEDNQFASFFTSSYDGAIKKHQVSLSSTSLSLTLLGMIGTN</sequence>
<evidence type="ECO:0000256" key="1">
    <source>
        <dbReference type="ARBA" id="ARBA00001961"/>
    </source>
</evidence>
<evidence type="ECO:0000256" key="3">
    <source>
        <dbReference type="ARBA" id="ARBA00022737"/>
    </source>
</evidence>
<dbReference type="GO" id="GO:0031418">
    <property type="term" value="F:L-ascorbic acid binding"/>
    <property type="evidence" value="ECO:0007669"/>
    <property type="project" value="InterPro"/>
</dbReference>
<keyword evidence="3" id="KW-0677">Repeat</keyword>
<feature type="repeat" description="WD" evidence="6">
    <location>
        <begin position="363"/>
        <end position="406"/>
    </location>
</feature>
<keyword evidence="5" id="KW-0560">Oxidoreductase</keyword>